<sequence>MDEPILYLGDRGFLKRYGSPYSAQQVEEIARRVLARSGLGMASGDWPTAKAVSNALAGGARTRHIYHSRFLLRVTEQATGQGVSILQVQTNPAYYYTASGYTFAADAQQIAEDLDIIRYCQPGLVTLGGDWLDILLAQQQYALLEAILQQMESAIPIASRILLGFHPSAGFLQVLRERSFAGAAAPVNLLNMQCSSYAGYLRQIKARARLYAVHCLAGGDIPLAPALHYAFHHRQVDACIVGATRTRHIEALTACEAGLRSSTR</sequence>
<protein>
    <submittedName>
        <fullName evidence="1">Uncharacterized protein</fullName>
    </submittedName>
</protein>
<accession>A0A0D0TII0</accession>
<comment type="caution">
    <text evidence="1">The sequence shown here is derived from an EMBL/GenBank/DDBJ whole genome shotgun (WGS) entry which is preliminary data.</text>
</comment>
<dbReference type="EMBL" id="JXCQ01000009">
    <property type="protein sequence ID" value="KIR23121.1"/>
    <property type="molecule type" value="Genomic_DNA"/>
</dbReference>
<name>A0A0D0TII0_PSEFL</name>
<dbReference type="RefSeq" id="WP_043047632.1">
    <property type="nucleotide sequence ID" value="NZ_JXCQ01000009.1"/>
</dbReference>
<gene>
    <name evidence="1" type="ORF">PFLU3_15340</name>
</gene>
<dbReference type="Proteomes" id="UP000032210">
    <property type="component" value="Unassembled WGS sequence"/>
</dbReference>
<organism evidence="1 2">
    <name type="scientific">Pseudomonas fluorescens</name>
    <dbReference type="NCBI Taxonomy" id="294"/>
    <lineage>
        <taxon>Bacteria</taxon>
        <taxon>Pseudomonadati</taxon>
        <taxon>Pseudomonadota</taxon>
        <taxon>Gammaproteobacteria</taxon>
        <taxon>Pseudomonadales</taxon>
        <taxon>Pseudomonadaceae</taxon>
        <taxon>Pseudomonas</taxon>
    </lineage>
</organism>
<dbReference type="PATRIC" id="fig|294.125.peg.1579"/>
<evidence type="ECO:0000313" key="1">
    <source>
        <dbReference type="EMBL" id="KIR23121.1"/>
    </source>
</evidence>
<proteinExistence type="predicted"/>
<dbReference type="AlphaFoldDB" id="A0A0D0TII0"/>
<reference evidence="1 2" key="1">
    <citation type="submission" date="2015-01" db="EMBL/GenBank/DDBJ databases">
        <title>Genome sequence of the beneficial rhizobacterium Pseudomonas fluorescens 2-79.</title>
        <authorList>
            <person name="Thuermer A."/>
            <person name="Daniel R."/>
        </authorList>
    </citation>
    <scope>NUCLEOTIDE SEQUENCE [LARGE SCALE GENOMIC DNA]</scope>
    <source>
        <strain evidence="1 2">2-79</strain>
    </source>
</reference>
<evidence type="ECO:0000313" key="2">
    <source>
        <dbReference type="Proteomes" id="UP000032210"/>
    </source>
</evidence>